<dbReference type="Pfam" id="PF00295">
    <property type="entry name" value="Glyco_hydro_28"/>
    <property type="match status" value="2"/>
</dbReference>
<dbReference type="AlphaFoldDB" id="A0A0K9NJR9"/>
<evidence type="ECO:0000256" key="7">
    <source>
        <dbReference type="ARBA" id="ARBA00023316"/>
    </source>
</evidence>
<comment type="subcellular location">
    <subcellularLocation>
        <location evidence="1">Secreted</location>
        <location evidence="1">Cell wall</location>
    </subcellularLocation>
</comment>
<evidence type="ECO:0000313" key="9">
    <source>
        <dbReference type="EMBL" id="KMZ56327.1"/>
    </source>
</evidence>
<organism evidence="9 10">
    <name type="scientific">Zostera marina</name>
    <name type="common">Eelgrass</name>
    <dbReference type="NCBI Taxonomy" id="29655"/>
    <lineage>
        <taxon>Eukaryota</taxon>
        <taxon>Viridiplantae</taxon>
        <taxon>Streptophyta</taxon>
        <taxon>Embryophyta</taxon>
        <taxon>Tracheophyta</taxon>
        <taxon>Spermatophyta</taxon>
        <taxon>Magnoliopsida</taxon>
        <taxon>Liliopsida</taxon>
        <taxon>Zosteraceae</taxon>
        <taxon>Zostera</taxon>
    </lineage>
</organism>
<evidence type="ECO:0000256" key="4">
    <source>
        <dbReference type="ARBA" id="ARBA00022525"/>
    </source>
</evidence>
<evidence type="ECO:0000256" key="5">
    <source>
        <dbReference type="ARBA" id="ARBA00022801"/>
    </source>
</evidence>
<comment type="caution">
    <text evidence="9">The sequence shown here is derived from an EMBL/GenBank/DDBJ whole genome shotgun (WGS) entry which is preliminary data.</text>
</comment>
<dbReference type="OrthoDB" id="187139at2759"/>
<keyword evidence="10" id="KW-1185">Reference proteome</keyword>
<gene>
    <name evidence="9" type="ORF">ZOSMA_974G00030</name>
</gene>
<dbReference type="Proteomes" id="UP000036987">
    <property type="component" value="Unassembled WGS sequence"/>
</dbReference>
<protein>
    <recommendedName>
        <fullName evidence="11">Polygalacturonase, family GH28</fullName>
    </recommendedName>
</protein>
<evidence type="ECO:0000256" key="2">
    <source>
        <dbReference type="ARBA" id="ARBA00008834"/>
    </source>
</evidence>
<evidence type="ECO:0008006" key="11">
    <source>
        <dbReference type="Google" id="ProtNLM"/>
    </source>
</evidence>
<dbReference type="InterPro" id="IPR011050">
    <property type="entry name" value="Pectin_lyase_fold/virulence"/>
</dbReference>
<keyword evidence="3" id="KW-0134">Cell wall</keyword>
<accession>A0A0K9NJR9</accession>
<evidence type="ECO:0000256" key="6">
    <source>
        <dbReference type="ARBA" id="ARBA00023295"/>
    </source>
</evidence>
<dbReference type="GO" id="GO:0004650">
    <property type="term" value="F:polygalacturonase activity"/>
    <property type="evidence" value="ECO:0007669"/>
    <property type="project" value="InterPro"/>
</dbReference>
<sequence length="121" mass="13332">MKSSNVRIIETSIKTGDDCISIGHGTRGLHIQNIECGPGHGIRGCRLGSIEIRNIRFSNIKRTSASKYAMKFDCSQNSPCKDVHLYNVNLIQGTQLKKRVQSNCNNVIQSESTGCDPTSCF</sequence>
<dbReference type="InterPro" id="IPR012334">
    <property type="entry name" value="Pectin_lyas_fold"/>
</dbReference>
<keyword evidence="7" id="KW-0961">Cell wall biogenesis/degradation</keyword>
<keyword evidence="5 8" id="KW-0378">Hydrolase</keyword>
<dbReference type="GO" id="GO:0005975">
    <property type="term" value="P:carbohydrate metabolic process"/>
    <property type="evidence" value="ECO:0007669"/>
    <property type="project" value="InterPro"/>
</dbReference>
<dbReference type="GO" id="GO:0071555">
    <property type="term" value="P:cell wall organization"/>
    <property type="evidence" value="ECO:0007669"/>
    <property type="project" value="UniProtKB-KW"/>
</dbReference>
<dbReference type="InterPro" id="IPR000743">
    <property type="entry name" value="Glyco_hydro_28"/>
</dbReference>
<evidence type="ECO:0000256" key="1">
    <source>
        <dbReference type="ARBA" id="ARBA00004191"/>
    </source>
</evidence>
<keyword evidence="6 8" id="KW-0326">Glycosidase</keyword>
<dbReference type="SUPFAM" id="SSF51126">
    <property type="entry name" value="Pectin lyase-like"/>
    <property type="match status" value="1"/>
</dbReference>
<evidence type="ECO:0000313" key="10">
    <source>
        <dbReference type="Proteomes" id="UP000036987"/>
    </source>
</evidence>
<dbReference type="Gene3D" id="2.160.20.10">
    <property type="entry name" value="Single-stranded right-handed beta-helix, Pectin lyase-like"/>
    <property type="match status" value="2"/>
</dbReference>
<keyword evidence="4" id="KW-0964">Secreted</keyword>
<reference evidence="10" key="1">
    <citation type="journal article" date="2016" name="Nature">
        <title>The genome of the seagrass Zostera marina reveals angiosperm adaptation to the sea.</title>
        <authorList>
            <person name="Olsen J.L."/>
            <person name="Rouze P."/>
            <person name="Verhelst B."/>
            <person name="Lin Y.-C."/>
            <person name="Bayer T."/>
            <person name="Collen J."/>
            <person name="Dattolo E."/>
            <person name="De Paoli E."/>
            <person name="Dittami S."/>
            <person name="Maumus F."/>
            <person name="Michel G."/>
            <person name="Kersting A."/>
            <person name="Lauritano C."/>
            <person name="Lohaus R."/>
            <person name="Toepel M."/>
            <person name="Tonon T."/>
            <person name="Vanneste K."/>
            <person name="Amirebrahimi M."/>
            <person name="Brakel J."/>
            <person name="Bostroem C."/>
            <person name="Chovatia M."/>
            <person name="Grimwood J."/>
            <person name="Jenkins J.W."/>
            <person name="Jueterbock A."/>
            <person name="Mraz A."/>
            <person name="Stam W.T."/>
            <person name="Tice H."/>
            <person name="Bornberg-Bauer E."/>
            <person name="Green P.J."/>
            <person name="Pearson G.A."/>
            <person name="Procaccini G."/>
            <person name="Duarte C.M."/>
            <person name="Schmutz J."/>
            <person name="Reusch T.B.H."/>
            <person name="Van de Peer Y."/>
        </authorList>
    </citation>
    <scope>NUCLEOTIDE SEQUENCE [LARGE SCALE GENOMIC DNA]</scope>
    <source>
        <strain evidence="10">cv. Finnish</strain>
    </source>
</reference>
<dbReference type="EMBL" id="LFYR01002203">
    <property type="protein sequence ID" value="KMZ56327.1"/>
    <property type="molecule type" value="Genomic_DNA"/>
</dbReference>
<comment type="similarity">
    <text evidence="2 8">Belongs to the glycosyl hydrolase 28 family.</text>
</comment>
<evidence type="ECO:0000256" key="8">
    <source>
        <dbReference type="RuleBase" id="RU361169"/>
    </source>
</evidence>
<dbReference type="STRING" id="29655.A0A0K9NJR9"/>
<dbReference type="PANTHER" id="PTHR31375">
    <property type="match status" value="1"/>
</dbReference>
<proteinExistence type="inferred from homology"/>
<evidence type="ECO:0000256" key="3">
    <source>
        <dbReference type="ARBA" id="ARBA00022512"/>
    </source>
</evidence>
<name>A0A0K9NJR9_ZOSMR</name>